<sequence length="125" mass="14055">MRMNTTTDNLTDVFYSDHARCNVINTVESSVVTTGLYTLKASWKVRRVPRYLIFTSVSIKIDCKYTAGILPVYELLVTSLFEAVCFIVTHIATQCEIPTRIPAGEFLGGSSNQRSYSYTATVLLW</sequence>
<evidence type="ECO:0000313" key="1">
    <source>
        <dbReference type="EMBL" id="KAK4029590.1"/>
    </source>
</evidence>
<keyword evidence="2" id="KW-1185">Reference proteome</keyword>
<proteinExistence type="predicted"/>
<dbReference type="EMBL" id="JAOYFB010000039">
    <property type="protein sequence ID" value="KAK4029590.1"/>
    <property type="molecule type" value="Genomic_DNA"/>
</dbReference>
<reference evidence="1 2" key="1">
    <citation type="journal article" date="2023" name="Nucleic Acids Res.">
        <title>The hologenome of Daphnia magna reveals possible DNA methylation and microbiome-mediated evolution of the host genome.</title>
        <authorList>
            <person name="Chaturvedi A."/>
            <person name="Li X."/>
            <person name="Dhandapani V."/>
            <person name="Marshall H."/>
            <person name="Kissane S."/>
            <person name="Cuenca-Cambronero M."/>
            <person name="Asole G."/>
            <person name="Calvet F."/>
            <person name="Ruiz-Romero M."/>
            <person name="Marangio P."/>
            <person name="Guigo R."/>
            <person name="Rago D."/>
            <person name="Mirbahai L."/>
            <person name="Eastwood N."/>
            <person name="Colbourne J.K."/>
            <person name="Zhou J."/>
            <person name="Mallon E."/>
            <person name="Orsini L."/>
        </authorList>
    </citation>
    <scope>NUCLEOTIDE SEQUENCE [LARGE SCALE GENOMIC DNA]</scope>
    <source>
        <strain evidence="1">LRV0_1</strain>
    </source>
</reference>
<accession>A0ABR0AWU9</accession>
<evidence type="ECO:0000313" key="2">
    <source>
        <dbReference type="Proteomes" id="UP001234178"/>
    </source>
</evidence>
<name>A0ABR0AWU9_9CRUS</name>
<dbReference type="Proteomes" id="UP001234178">
    <property type="component" value="Unassembled WGS sequence"/>
</dbReference>
<gene>
    <name evidence="1" type="ORF">OUZ56_022567</name>
</gene>
<comment type="caution">
    <text evidence="1">The sequence shown here is derived from an EMBL/GenBank/DDBJ whole genome shotgun (WGS) entry which is preliminary data.</text>
</comment>
<organism evidence="1 2">
    <name type="scientific">Daphnia magna</name>
    <dbReference type="NCBI Taxonomy" id="35525"/>
    <lineage>
        <taxon>Eukaryota</taxon>
        <taxon>Metazoa</taxon>
        <taxon>Ecdysozoa</taxon>
        <taxon>Arthropoda</taxon>
        <taxon>Crustacea</taxon>
        <taxon>Branchiopoda</taxon>
        <taxon>Diplostraca</taxon>
        <taxon>Cladocera</taxon>
        <taxon>Anomopoda</taxon>
        <taxon>Daphniidae</taxon>
        <taxon>Daphnia</taxon>
    </lineage>
</organism>
<protein>
    <submittedName>
        <fullName evidence="1">Uncharacterized protein</fullName>
    </submittedName>
</protein>